<dbReference type="Proteomes" id="UP000317169">
    <property type="component" value="Unassembled WGS sequence"/>
</dbReference>
<evidence type="ECO:0000256" key="1">
    <source>
        <dbReference type="SAM" id="SignalP"/>
    </source>
</evidence>
<evidence type="ECO:0000313" key="3">
    <source>
        <dbReference type="Proteomes" id="UP000317169"/>
    </source>
</evidence>
<dbReference type="EMBL" id="VIAR01000006">
    <property type="protein sequence ID" value="TQD38889.1"/>
    <property type="molecule type" value="Genomic_DNA"/>
</dbReference>
<comment type="caution">
    <text evidence="2">The sequence shown here is derived from an EMBL/GenBank/DDBJ whole genome shotgun (WGS) entry which is preliminary data.</text>
</comment>
<sequence>MKQLIPLLLITIWFSAKAQVQSKIEVSKPIIYLEPLFNHTKKTKPAIVYERFEEIATIAIDSVFKKDPKKYAIKGKLDANLSVEEKSAVKSILNQLKRNNKKQLRNIPFPIHFSKRDSLENRYGLIAMITTESAETVYEIAIKKIQLQILLINLRNNEIVFYKKSRNLSNGSYAYHVVKNLNQIYRKITIVE</sequence>
<evidence type="ECO:0000313" key="2">
    <source>
        <dbReference type="EMBL" id="TQD38889.1"/>
    </source>
</evidence>
<keyword evidence="3" id="KW-1185">Reference proteome</keyword>
<accession>A0A507ZNM4</accession>
<name>A0A507ZNM4_9FLAO</name>
<keyword evidence="1" id="KW-0732">Signal</keyword>
<gene>
    <name evidence="2" type="ORF">FKR84_07870</name>
</gene>
<organism evidence="2 3">
    <name type="scientific">Haloflavibacter putidus</name>
    <dbReference type="NCBI Taxonomy" id="2576776"/>
    <lineage>
        <taxon>Bacteria</taxon>
        <taxon>Pseudomonadati</taxon>
        <taxon>Bacteroidota</taxon>
        <taxon>Flavobacteriia</taxon>
        <taxon>Flavobacteriales</taxon>
        <taxon>Flavobacteriaceae</taxon>
        <taxon>Haloflavibacter</taxon>
    </lineage>
</organism>
<reference evidence="2 3" key="1">
    <citation type="submission" date="2019-06" db="EMBL/GenBank/DDBJ databases">
        <title>Flavibacter putida gen. nov., sp. nov., a novel marine bacterium of the family Flavobacteriaceae isolated from coastal seawater.</title>
        <authorList>
            <person name="Feng X."/>
        </authorList>
    </citation>
    <scope>NUCLEOTIDE SEQUENCE [LARGE SCALE GENOMIC DNA]</scope>
    <source>
        <strain evidence="2 3">PLHSN227</strain>
    </source>
</reference>
<evidence type="ECO:0008006" key="4">
    <source>
        <dbReference type="Google" id="ProtNLM"/>
    </source>
</evidence>
<feature type="chain" id="PRO_5021445554" description="DUF4252 domain-containing protein" evidence="1">
    <location>
        <begin position="19"/>
        <end position="192"/>
    </location>
</feature>
<proteinExistence type="predicted"/>
<protein>
    <recommendedName>
        <fullName evidence="4">DUF4252 domain-containing protein</fullName>
    </recommendedName>
</protein>
<dbReference type="RefSeq" id="WP_141421747.1">
    <property type="nucleotide sequence ID" value="NZ_VIAR01000006.1"/>
</dbReference>
<dbReference type="AlphaFoldDB" id="A0A507ZNM4"/>
<feature type="signal peptide" evidence="1">
    <location>
        <begin position="1"/>
        <end position="18"/>
    </location>
</feature>